<feature type="compositionally biased region" description="Basic and acidic residues" evidence="7">
    <location>
        <begin position="100"/>
        <end position="115"/>
    </location>
</feature>
<feature type="compositionally biased region" description="Polar residues" evidence="7">
    <location>
        <begin position="286"/>
        <end position="299"/>
    </location>
</feature>
<feature type="compositionally biased region" description="Low complexity" evidence="7">
    <location>
        <begin position="116"/>
        <end position="125"/>
    </location>
</feature>
<dbReference type="PANTHER" id="PTHR32285">
    <property type="entry name" value="PROTEIN TRICHOME BIREFRINGENCE-LIKE 9-RELATED"/>
    <property type="match status" value="1"/>
</dbReference>
<keyword evidence="3 8" id="KW-0812">Transmembrane</keyword>
<evidence type="ECO:0000259" key="10">
    <source>
        <dbReference type="Pfam" id="PF14416"/>
    </source>
</evidence>
<evidence type="ECO:0008006" key="13">
    <source>
        <dbReference type="Google" id="ProtNLM"/>
    </source>
</evidence>
<dbReference type="PANTHER" id="PTHR32285:SF235">
    <property type="entry name" value="PROTEIN TRICHOME BIREFRINGENCE-LIKE 16"/>
    <property type="match status" value="1"/>
</dbReference>
<dbReference type="InterPro" id="IPR029962">
    <property type="entry name" value="TBL"/>
</dbReference>
<feature type="compositionally biased region" description="Basic and acidic residues" evidence="7">
    <location>
        <begin position="363"/>
        <end position="379"/>
    </location>
</feature>
<feature type="domain" description="Trichome birefringence-like C-terminal" evidence="9">
    <location>
        <begin position="456"/>
        <end position="736"/>
    </location>
</feature>
<dbReference type="GO" id="GO:0005794">
    <property type="term" value="C:Golgi apparatus"/>
    <property type="evidence" value="ECO:0007669"/>
    <property type="project" value="TreeGrafter"/>
</dbReference>
<dbReference type="Proteomes" id="UP000822688">
    <property type="component" value="Chromosome 12"/>
</dbReference>
<evidence type="ECO:0000256" key="6">
    <source>
        <dbReference type="ARBA" id="ARBA00023136"/>
    </source>
</evidence>
<name>A0A8T0GA73_CERPU</name>
<accession>A0A8T0GA73</accession>
<evidence type="ECO:0000313" key="11">
    <source>
        <dbReference type="EMBL" id="KAG0554879.1"/>
    </source>
</evidence>
<dbReference type="GO" id="GO:0016020">
    <property type="term" value="C:membrane"/>
    <property type="evidence" value="ECO:0007669"/>
    <property type="project" value="UniProtKB-SubCell"/>
</dbReference>
<feature type="transmembrane region" description="Helical" evidence="8">
    <location>
        <begin position="26"/>
        <end position="44"/>
    </location>
</feature>
<feature type="domain" description="Trichome birefringence-like N-terminal" evidence="10">
    <location>
        <begin position="403"/>
        <end position="455"/>
    </location>
</feature>
<dbReference type="GO" id="GO:0016413">
    <property type="term" value="F:O-acetyltransferase activity"/>
    <property type="evidence" value="ECO:0007669"/>
    <property type="project" value="InterPro"/>
</dbReference>
<evidence type="ECO:0000313" key="12">
    <source>
        <dbReference type="Proteomes" id="UP000822688"/>
    </source>
</evidence>
<keyword evidence="6 8" id="KW-0472">Membrane</keyword>
<organism evidence="11 12">
    <name type="scientific">Ceratodon purpureus</name>
    <name type="common">Fire moss</name>
    <name type="synonym">Dicranum purpureum</name>
    <dbReference type="NCBI Taxonomy" id="3225"/>
    <lineage>
        <taxon>Eukaryota</taxon>
        <taxon>Viridiplantae</taxon>
        <taxon>Streptophyta</taxon>
        <taxon>Embryophyta</taxon>
        <taxon>Bryophyta</taxon>
        <taxon>Bryophytina</taxon>
        <taxon>Bryopsida</taxon>
        <taxon>Dicranidae</taxon>
        <taxon>Pseudoditrichales</taxon>
        <taxon>Ditrichaceae</taxon>
        <taxon>Ceratodon</taxon>
    </lineage>
</organism>
<comment type="subcellular location">
    <subcellularLocation>
        <location evidence="1">Membrane</location>
        <topology evidence="1">Single-pass membrane protein</topology>
    </subcellularLocation>
</comment>
<keyword evidence="5 8" id="KW-1133">Transmembrane helix</keyword>
<keyword evidence="4" id="KW-0735">Signal-anchor</keyword>
<evidence type="ECO:0000256" key="3">
    <source>
        <dbReference type="ARBA" id="ARBA00022692"/>
    </source>
</evidence>
<comment type="caution">
    <text evidence="11">The sequence shown here is derived from an EMBL/GenBank/DDBJ whole genome shotgun (WGS) entry which is preliminary data.</text>
</comment>
<feature type="compositionally biased region" description="Basic and acidic residues" evidence="7">
    <location>
        <begin position="140"/>
        <end position="153"/>
    </location>
</feature>
<evidence type="ECO:0000256" key="7">
    <source>
        <dbReference type="SAM" id="MobiDB-lite"/>
    </source>
</evidence>
<feature type="compositionally biased region" description="Polar residues" evidence="7">
    <location>
        <begin position="154"/>
        <end position="167"/>
    </location>
</feature>
<evidence type="ECO:0000256" key="5">
    <source>
        <dbReference type="ARBA" id="ARBA00022989"/>
    </source>
</evidence>
<proteinExistence type="inferred from homology"/>
<evidence type="ECO:0000256" key="8">
    <source>
        <dbReference type="SAM" id="Phobius"/>
    </source>
</evidence>
<evidence type="ECO:0000256" key="1">
    <source>
        <dbReference type="ARBA" id="ARBA00004167"/>
    </source>
</evidence>
<dbReference type="InterPro" id="IPR026057">
    <property type="entry name" value="TBL_C"/>
</dbReference>
<feature type="region of interest" description="Disordered" evidence="7">
    <location>
        <begin position="336"/>
        <end position="391"/>
    </location>
</feature>
<gene>
    <name evidence="11" type="ORF">KC19_12G127400</name>
</gene>
<feature type="region of interest" description="Disordered" evidence="7">
    <location>
        <begin position="256"/>
        <end position="301"/>
    </location>
</feature>
<dbReference type="InterPro" id="IPR025846">
    <property type="entry name" value="TBL_N"/>
</dbReference>
<evidence type="ECO:0000259" key="9">
    <source>
        <dbReference type="Pfam" id="PF13839"/>
    </source>
</evidence>
<dbReference type="Pfam" id="PF13839">
    <property type="entry name" value="PC-Esterase"/>
    <property type="match status" value="1"/>
</dbReference>
<sequence>MEAYHGRRGRESNGVCGMNRGKQTMLLMLAMVVTMALVLVWEAFPVGRSGVKLTPIHGSLADPGSDLEELDLRIKSFESSPVSQTPLLESTEEGTGVDDENIKGDDRSVNDDRLSSDSSSEVGSSAATQSDATPDLVDDQSLKDLPEVEKAQDTESNIAEEITNSTNADEKGERSSTVDVPDLIAESEDIEVPSIDVDGMLFSKRENDTEGAGALEAVAPFETLEHSNQEVAMAPESGETSTLEEQNAAILVDDKASGYGSGLNLNATTQAEDREELSENGLRRNLTGQASEAENQNISADDKVDNELQQMQIPELLDNVQRLSNETILVESLNDSKATKNVSSAVEDDEEAKLENLESPGSRTHEESKKLSEPTREDDGGGFNEEAIGLEKPARDNENSELCNYTIGKWVLDKTRPLYSGHECPLWLSPDFACRRHNHPDKKMDRYRWQPEGCDLPTFNASAALETLRNKVIAFVGDSLGRQQYQSLLCMLTRGKNTTTLTNVGSKFNFYTPRGARKPTGYAHRFDATNTTIVFKWTVTLARVQPLNDTNVALHLDRPDKFLHDHLHQLDILIINSGHHWNNGKMKENHYQFYNNSKLVPASSPLSHVPVAYNQTVHNVVNWLHKHMAAHHEPNQVIYYRSLSPRHFRNGDWNTGGTCDRIRFEDGKQVQEGMRVDVNAESAVAGTRVRLLNVTSLSFERGETHVSKYGGGKGGQDCLHWCLPGVPDTWNEIMLAELGGSFKPTSRS</sequence>
<evidence type="ECO:0000256" key="4">
    <source>
        <dbReference type="ARBA" id="ARBA00022968"/>
    </source>
</evidence>
<dbReference type="EMBL" id="CM026433">
    <property type="protein sequence ID" value="KAG0554879.1"/>
    <property type="molecule type" value="Genomic_DNA"/>
</dbReference>
<dbReference type="Pfam" id="PF14416">
    <property type="entry name" value="PMR5N"/>
    <property type="match status" value="1"/>
</dbReference>
<feature type="compositionally biased region" description="Acidic residues" evidence="7">
    <location>
        <begin position="90"/>
        <end position="99"/>
    </location>
</feature>
<feature type="region of interest" description="Disordered" evidence="7">
    <location>
        <begin position="81"/>
        <end position="179"/>
    </location>
</feature>
<keyword evidence="12" id="KW-1185">Reference proteome</keyword>
<protein>
    <recommendedName>
        <fullName evidence="13">Trichome birefringence-like N-terminal domain-containing protein</fullName>
    </recommendedName>
</protein>
<dbReference type="AlphaFoldDB" id="A0A8T0GA73"/>
<evidence type="ECO:0000256" key="2">
    <source>
        <dbReference type="ARBA" id="ARBA00007727"/>
    </source>
</evidence>
<reference evidence="11" key="1">
    <citation type="submission" date="2020-06" db="EMBL/GenBank/DDBJ databases">
        <title>WGS assembly of Ceratodon purpureus strain R40.</title>
        <authorList>
            <person name="Carey S.B."/>
            <person name="Jenkins J."/>
            <person name="Shu S."/>
            <person name="Lovell J.T."/>
            <person name="Sreedasyam A."/>
            <person name="Maumus F."/>
            <person name="Tiley G.P."/>
            <person name="Fernandez-Pozo N."/>
            <person name="Barry K."/>
            <person name="Chen C."/>
            <person name="Wang M."/>
            <person name="Lipzen A."/>
            <person name="Daum C."/>
            <person name="Saski C.A."/>
            <person name="Payton A.C."/>
            <person name="Mcbreen J.C."/>
            <person name="Conrad R.E."/>
            <person name="Kollar L.M."/>
            <person name="Olsson S."/>
            <person name="Huttunen S."/>
            <person name="Landis J.B."/>
            <person name="Wickett N.J."/>
            <person name="Johnson M.G."/>
            <person name="Rensing S.A."/>
            <person name="Grimwood J."/>
            <person name="Schmutz J."/>
            <person name="Mcdaniel S.F."/>
        </authorList>
    </citation>
    <scope>NUCLEOTIDE SEQUENCE</scope>
    <source>
        <strain evidence="11">R40</strain>
    </source>
</reference>
<comment type="similarity">
    <text evidence="2">Belongs to the PC-esterase family. TBL subfamily.</text>
</comment>